<organism evidence="1 2">
    <name type="scientific">Elysia crispata</name>
    <name type="common">lettuce slug</name>
    <dbReference type="NCBI Taxonomy" id="231223"/>
    <lineage>
        <taxon>Eukaryota</taxon>
        <taxon>Metazoa</taxon>
        <taxon>Spiralia</taxon>
        <taxon>Lophotrochozoa</taxon>
        <taxon>Mollusca</taxon>
        <taxon>Gastropoda</taxon>
        <taxon>Heterobranchia</taxon>
        <taxon>Euthyneura</taxon>
        <taxon>Panpulmonata</taxon>
        <taxon>Sacoglossa</taxon>
        <taxon>Placobranchoidea</taxon>
        <taxon>Plakobranchidae</taxon>
        <taxon>Elysia</taxon>
    </lineage>
</organism>
<evidence type="ECO:0000313" key="1">
    <source>
        <dbReference type="EMBL" id="KAK3698812.1"/>
    </source>
</evidence>
<evidence type="ECO:0000313" key="2">
    <source>
        <dbReference type="Proteomes" id="UP001283361"/>
    </source>
</evidence>
<dbReference type="AlphaFoldDB" id="A0AAE0XND0"/>
<keyword evidence="2" id="KW-1185">Reference proteome</keyword>
<accession>A0AAE0XND0</accession>
<sequence>MTQVPSSVKADGGFRKFRIQIYEDFANLTGESDNPLPCAVRRWAERARSISFRRMCSTCTRDTLHRSTNAWKVYLLLMTKSDGSSCEL</sequence>
<dbReference type="EMBL" id="JAWDGP010007967">
    <property type="protein sequence ID" value="KAK3698812.1"/>
    <property type="molecule type" value="Genomic_DNA"/>
</dbReference>
<comment type="caution">
    <text evidence="1">The sequence shown here is derived from an EMBL/GenBank/DDBJ whole genome shotgun (WGS) entry which is preliminary data.</text>
</comment>
<gene>
    <name evidence="1" type="ORF">RRG08_060719</name>
</gene>
<name>A0AAE0XND0_9GAST</name>
<protein>
    <submittedName>
        <fullName evidence="1">Uncharacterized protein</fullName>
    </submittedName>
</protein>
<reference evidence="1" key="1">
    <citation type="journal article" date="2023" name="G3 (Bethesda)">
        <title>A reference genome for the long-term kleptoplast-retaining sea slug Elysia crispata morphotype clarki.</title>
        <authorList>
            <person name="Eastman K.E."/>
            <person name="Pendleton A.L."/>
            <person name="Shaikh M.A."/>
            <person name="Suttiyut T."/>
            <person name="Ogas R."/>
            <person name="Tomko P."/>
            <person name="Gavelis G."/>
            <person name="Widhalm J.R."/>
            <person name="Wisecaver J.H."/>
        </authorList>
    </citation>
    <scope>NUCLEOTIDE SEQUENCE</scope>
    <source>
        <strain evidence="1">ECLA1</strain>
    </source>
</reference>
<dbReference type="Proteomes" id="UP001283361">
    <property type="component" value="Unassembled WGS sequence"/>
</dbReference>
<proteinExistence type="predicted"/>